<evidence type="ECO:0000313" key="5">
    <source>
        <dbReference type="Proteomes" id="UP001056381"/>
    </source>
</evidence>
<sequence length="264" mass="29423">MKYVLITGATAGIGKEIAYSYASRGYNLFLIARREKRLIDISKQISDEFNINVRHLVSDLKDKNSPKEIYDFADKNSLDIDTLVLNAGYQHNKNLEEVSIEDEEDCLRVLGISVIMQTKLFLSHFRKRGGGNIMVVSSVAAFAPPSGEFAVLYGPVKTFMNRFVDSINSSQAKHNIFASALCPGFTITEFHQQSGTQDRMDKVPAFMKMSAKDVAEAGVNGILNKKSVVIPGVIYKLIVILFKFTPLWLVRFLGNKLAGGRFKT</sequence>
<feature type="transmembrane region" description="Helical" evidence="3">
    <location>
        <begin position="233"/>
        <end position="254"/>
    </location>
</feature>
<keyword evidence="5" id="KW-1185">Reference proteome</keyword>
<evidence type="ECO:0000256" key="3">
    <source>
        <dbReference type="SAM" id="Phobius"/>
    </source>
</evidence>
<organism evidence="4 5">
    <name type="scientific">SAR86 cluster bacterium</name>
    <dbReference type="NCBI Taxonomy" id="2030880"/>
    <lineage>
        <taxon>Bacteria</taxon>
        <taxon>Pseudomonadati</taxon>
        <taxon>Pseudomonadota</taxon>
        <taxon>Gammaproteobacteria</taxon>
        <taxon>SAR86 cluster</taxon>
    </lineage>
</organism>
<dbReference type="GO" id="GO:0016020">
    <property type="term" value="C:membrane"/>
    <property type="evidence" value="ECO:0007669"/>
    <property type="project" value="TreeGrafter"/>
</dbReference>
<dbReference type="PANTHER" id="PTHR44196">
    <property type="entry name" value="DEHYDROGENASE/REDUCTASE SDR FAMILY MEMBER 7B"/>
    <property type="match status" value="1"/>
</dbReference>
<dbReference type="InterPro" id="IPR036291">
    <property type="entry name" value="NAD(P)-bd_dom_sf"/>
</dbReference>
<keyword evidence="2" id="KW-0560">Oxidoreductase</keyword>
<dbReference type="Proteomes" id="UP001056381">
    <property type="component" value="Chromosome"/>
</dbReference>
<dbReference type="EMBL" id="CP097966">
    <property type="protein sequence ID" value="URQ62699.1"/>
    <property type="molecule type" value="Genomic_DNA"/>
</dbReference>
<keyword evidence="3" id="KW-0812">Transmembrane</keyword>
<dbReference type="InterPro" id="IPR002347">
    <property type="entry name" value="SDR_fam"/>
</dbReference>
<dbReference type="GO" id="GO:0016491">
    <property type="term" value="F:oxidoreductase activity"/>
    <property type="evidence" value="ECO:0007669"/>
    <property type="project" value="UniProtKB-KW"/>
</dbReference>
<comment type="similarity">
    <text evidence="1">Belongs to the short-chain dehydrogenases/reductases (SDR) family.</text>
</comment>
<reference evidence="4" key="1">
    <citation type="submission" date="2022-05" db="EMBL/GenBank/DDBJ databases">
        <title>Single-amplified genomics reveal most streamlined microbe among free-living bacteria.</title>
        <authorList>
            <person name="Roda-Garcia J."/>
            <person name="Haro-Moreno J.M."/>
            <person name="Rodriguez-Valera F."/>
            <person name="Almagro-Moreno S."/>
            <person name="Lopez-Perez M."/>
        </authorList>
    </citation>
    <scope>NUCLEOTIDE SEQUENCE</scope>
    <source>
        <strain evidence="4">TMED112-D2-2</strain>
    </source>
</reference>
<keyword evidence="3" id="KW-0472">Membrane</keyword>
<keyword evidence="3" id="KW-1133">Transmembrane helix</keyword>
<accession>A0A9Q8TYA0</accession>
<gene>
    <name evidence="4" type="ORF">M9B40_02920</name>
</gene>
<dbReference type="CDD" id="cd05233">
    <property type="entry name" value="SDR_c"/>
    <property type="match status" value="1"/>
</dbReference>
<dbReference type="SUPFAM" id="SSF51735">
    <property type="entry name" value="NAD(P)-binding Rossmann-fold domains"/>
    <property type="match status" value="1"/>
</dbReference>
<dbReference type="Gene3D" id="3.40.50.720">
    <property type="entry name" value="NAD(P)-binding Rossmann-like Domain"/>
    <property type="match status" value="1"/>
</dbReference>
<evidence type="ECO:0000256" key="2">
    <source>
        <dbReference type="ARBA" id="ARBA00023002"/>
    </source>
</evidence>
<dbReference type="PANTHER" id="PTHR44196:SF2">
    <property type="entry name" value="SHORT-CHAIN DEHYDROGENASE-RELATED"/>
    <property type="match status" value="1"/>
</dbReference>
<name>A0A9Q8TYA0_9GAMM</name>
<evidence type="ECO:0000256" key="1">
    <source>
        <dbReference type="ARBA" id="ARBA00006484"/>
    </source>
</evidence>
<dbReference type="Pfam" id="PF00106">
    <property type="entry name" value="adh_short"/>
    <property type="match status" value="1"/>
</dbReference>
<dbReference type="AlphaFoldDB" id="A0A9Q8TYA0"/>
<protein>
    <submittedName>
        <fullName evidence="4">SDR family NAD(P)-dependent oxidoreductase</fullName>
    </submittedName>
</protein>
<dbReference type="PRINTS" id="PR00081">
    <property type="entry name" value="GDHRDH"/>
</dbReference>
<evidence type="ECO:0000313" key="4">
    <source>
        <dbReference type="EMBL" id="URQ62699.1"/>
    </source>
</evidence>
<proteinExistence type="inferred from homology"/>